<dbReference type="AlphaFoldDB" id="A0A6A0A371"/>
<evidence type="ECO:0000256" key="1">
    <source>
        <dbReference type="SAM" id="MobiDB-lite"/>
    </source>
</evidence>
<evidence type="ECO:0000313" key="3">
    <source>
        <dbReference type="Proteomes" id="UP000485058"/>
    </source>
</evidence>
<reference evidence="2 3" key="1">
    <citation type="submission" date="2020-02" db="EMBL/GenBank/DDBJ databases">
        <title>Draft genome sequence of Haematococcus lacustris strain NIES-144.</title>
        <authorList>
            <person name="Morimoto D."/>
            <person name="Nakagawa S."/>
            <person name="Yoshida T."/>
            <person name="Sawayama S."/>
        </authorList>
    </citation>
    <scope>NUCLEOTIDE SEQUENCE [LARGE SCALE GENOMIC DNA]</scope>
    <source>
        <strain evidence="2 3">NIES-144</strain>
    </source>
</reference>
<name>A0A6A0A371_HAELA</name>
<evidence type="ECO:0000313" key="2">
    <source>
        <dbReference type="EMBL" id="GFH26544.1"/>
    </source>
</evidence>
<protein>
    <submittedName>
        <fullName evidence="2">Uncharacterized protein</fullName>
    </submittedName>
</protein>
<feature type="non-terminal residue" evidence="2">
    <location>
        <position position="1"/>
    </location>
</feature>
<gene>
    <name evidence="2" type="ORF">HaLaN_24712</name>
</gene>
<keyword evidence="3" id="KW-1185">Reference proteome</keyword>
<proteinExistence type="predicted"/>
<accession>A0A6A0A371</accession>
<dbReference type="Proteomes" id="UP000485058">
    <property type="component" value="Unassembled WGS sequence"/>
</dbReference>
<dbReference type="EMBL" id="BLLF01003162">
    <property type="protein sequence ID" value="GFH26544.1"/>
    <property type="molecule type" value="Genomic_DNA"/>
</dbReference>
<comment type="caution">
    <text evidence="2">The sequence shown here is derived from an EMBL/GenBank/DDBJ whole genome shotgun (WGS) entry which is preliminary data.</text>
</comment>
<feature type="compositionally biased region" description="Basic and acidic residues" evidence="1">
    <location>
        <begin position="134"/>
        <end position="151"/>
    </location>
</feature>
<sequence>MRMNARRPPPPAPGDVGLMALWGLLNLSGYVPAQVAVCKHGLYTLLRSVRKSADRLRSSTAAAILANIHFHPDNATTLYKAELKLKYAALLELHAPSTETTSRKPAAGTRATRQQHGKPGDRPVQPGPTPLRLRPGDSREPPKPLTEDEKAAAHAKVSFLQWVLDPSPNTLPELDVLDSGTSWHDTGGMSYEQAHIRLTADPEEVDWLQRLDQQEVQMNGFQDFQHS</sequence>
<feature type="region of interest" description="Disordered" evidence="1">
    <location>
        <begin position="96"/>
        <end position="151"/>
    </location>
</feature>
<organism evidence="2 3">
    <name type="scientific">Haematococcus lacustris</name>
    <name type="common">Green alga</name>
    <name type="synonym">Haematococcus pluvialis</name>
    <dbReference type="NCBI Taxonomy" id="44745"/>
    <lineage>
        <taxon>Eukaryota</taxon>
        <taxon>Viridiplantae</taxon>
        <taxon>Chlorophyta</taxon>
        <taxon>core chlorophytes</taxon>
        <taxon>Chlorophyceae</taxon>
        <taxon>CS clade</taxon>
        <taxon>Chlamydomonadales</taxon>
        <taxon>Haematococcaceae</taxon>
        <taxon>Haematococcus</taxon>
    </lineage>
</organism>
<feature type="non-terminal residue" evidence="2">
    <location>
        <position position="227"/>
    </location>
</feature>